<keyword evidence="2" id="KW-1185">Reference proteome</keyword>
<evidence type="ECO:0000313" key="2">
    <source>
        <dbReference type="Proteomes" id="UP000479000"/>
    </source>
</evidence>
<protein>
    <submittedName>
        <fullName evidence="1">Uncharacterized protein</fullName>
    </submittedName>
</protein>
<dbReference type="AlphaFoldDB" id="A0A6H5GS82"/>
<gene>
    <name evidence="1" type="ORF">NTEN_LOCUS10888</name>
</gene>
<proteinExistence type="predicted"/>
<evidence type="ECO:0000313" key="1">
    <source>
        <dbReference type="EMBL" id="CAB0005411.1"/>
    </source>
</evidence>
<dbReference type="Proteomes" id="UP000479000">
    <property type="component" value="Unassembled WGS sequence"/>
</dbReference>
<organism evidence="1 2">
    <name type="scientific">Nesidiocoris tenuis</name>
    <dbReference type="NCBI Taxonomy" id="355587"/>
    <lineage>
        <taxon>Eukaryota</taxon>
        <taxon>Metazoa</taxon>
        <taxon>Ecdysozoa</taxon>
        <taxon>Arthropoda</taxon>
        <taxon>Hexapoda</taxon>
        <taxon>Insecta</taxon>
        <taxon>Pterygota</taxon>
        <taxon>Neoptera</taxon>
        <taxon>Paraneoptera</taxon>
        <taxon>Hemiptera</taxon>
        <taxon>Heteroptera</taxon>
        <taxon>Panheteroptera</taxon>
        <taxon>Cimicomorpha</taxon>
        <taxon>Miridae</taxon>
        <taxon>Dicyphina</taxon>
        <taxon>Nesidiocoris</taxon>
    </lineage>
</organism>
<dbReference type="OrthoDB" id="642895at2759"/>
<accession>A0A6H5GS82</accession>
<name>A0A6H5GS82_9HEMI</name>
<reference evidence="1 2" key="1">
    <citation type="submission" date="2020-02" db="EMBL/GenBank/DDBJ databases">
        <authorList>
            <person name="Ferguson B K."/>
        </authorList>
    </citation>
    <scope>NUCLEOTIDE SEQUENCE [LARGE SCALE GENOMIC DNA]</scope>
</reference>
<dbReference type="Pfam" id="PF03999">
    <property type="entry name" value="MAP65_ASE1"/>
    <property type="match status" value="1"/>
</dbReference>
<dbReference type="EMBL" id="CADCXU010016370">
    <property type="protein sequence ID" value="CAB0005411.1"/>
    <property type="molecule type" value="Genomic_DNA"/>
</dbReference>
<sequence>MARIARVWRQAAFMGKNDRIGLLPGNSSSWLIVASAKRTMILISPNSCRYSPRTSGAPSSNETATWTRDYIVRTKSESPFVRVESVLLIFSELRVAGRFQFLCPIPCPQESKLCLILAVEAKAITSDVPSEEELHDLQNHIEALEITKLTNEIERCKAVRKSMIRGVIAHLRDQIADMWDLMCYTEEQRSAFNAYRADLFNEDTLQLHELELNNLREFYETNKYDFATPVATPGISFFGRF</sequence>